<evidence type="ECO:0000259" key="2">
    <source>
        <dbReference type="Pfam" id="PF20789"/>
    </source>
</evidence>
<accession>A0A8H7GYL7</accession>
<dbReference type="InterPro" id="IPR029069">
    <property type="entry name" value="HotDog_dom_sf"/>
</dbReference>
<comment type="caution">
    <text evidence="3">The sequence shown here is derived from an EMBL/GenBank/DDBJ whole genome shotgun (WGS) entry which is preliminary data.</text>
</comment>
<sequence>MSKNGKKNFQELPENIKRNPRTKVPFEFLRSPHYTFFKYANKLDSMLSIEHTNGNMSHIFPAETWKRPKRGRENEPGSREFGLFFKNKAKDKGKARMIDFAFASDSLYLSTVMRAVFSRLDYQKNDFFRVSLDHTIYYHDTDFDPTQWMFLDYKFERLSNDRVLVTSRYFTLDKRLVATALQEALCFFPFDLIENNRMPDFQKLFDVKKTGDNTFIANHPLTKAHPSAKGVYGGNIVGQAVLVAIKSVPDGFTPHSIHSYFAKIVSETQPIGWEVDEISNGNNFCCRCVRAVQDGDVKFVATIPETLVSLDGSEHENDMHVTDRRAAWFVRLGLGDVKITDPAFQFAALAVLSDSMFLTRIARVLRISDVDLNDYAHYFSISMDHTIFFHDTDFDATEWMGFAFKAIRYSNGRFLLEAQMYNSARQHVATIFQEGLAHFNGIEKSAKL</sequence>
<dbReference type="PANTHER" id="PTHR11066">
    <property type="entry name" value="ACYL-COA THIOESTERASE"/>
    <property type="match status" value="1"/>
</dbReference>
<dbReference type="InterPro" id="IPR049450">
    <property type="entry name" value="ACOT8-like_C"/>
</dbReference>
<dbReference type="Gene3D" id="3.10.129.10">
    <property type="entry name" value="Hotdog Thioesterase"/>
    <property type="match status" value="3"/>
</dbReference>
<dbReference type="Pfam" id="PF13622">
    <property type="entry name" value="4HBT_3"/>
    <property type="match status" value="1"/>
</dbReference>
<reference evidence="3" key="1">
    <citation type="submission" date="2020-10" db="EMBL/GenBank/DDBJ databases">
        <title>The Whole-Genome Sequence of Metschnikowia persimmonesis, a Novel Endophytic Yeast Species Isolated from Medicinal Plant Diospyros kaki Thumb.</title>
        <authorList>
            <person name="Rahmat E."/>
            <person name="Kang Y."/>
        </authorList>
    </citation>
    <scope>NUCLEOTIDE SEQUENCE</scope>
    <source>
        <strain evidence="3">KIOM G15050</strain>
    </source>
</reference>
<dbReference type="GO" id="GO:0006637">
    <property type="term" value="P:acyl-CoA metabolic process"/>
    <property type="evidence" value="ECO:0007669"/>
    <property type="project" value="InterPro"/>
</dbReference>
<dbReference type="GO" id="GO:0047617">
    <property type="term" value="F:fatty acyl-CoA hydrolase activity"/>
    <property type="evidence" value="ECO:0007669"/>
    <property type="project" value="InterPro"/>
</dbReference>
<dbReference type="AlphaFoldDB" id="A0A8H7GYL7"/>
<dbReference type="OrthoDB" id="68328at2759"/>
<feature type="domain" description="Acyl-CoA thioesterase-like C-terminal" evidence="2">
    <location>
        <begin position="318"/>
        <end position="436"/>
    </location>
</feature>
<gene>
    <name evidence="3" type="ORF">HF325_000438</name>
</gene>
<dbReference type="GO" id="GO:0009062">
    <property type="term" value="P:fatty acid catabolic process"/>
    <property type="evidence" value="ECO:0007669"/>
    <property type="project" value="TreeGrafter"/>
</dbReference>
<feature type="domain" description="Acyl-CoA thioesterase-like N-terminal HotDog" evidence="1">
    <location>
        <begin position="227"/>
        <end position="303"/>
    </location>
</feature>
<dbReference type="GO" id="GO:0005782">
    <property type="term" value="C:peroxisomal matrix"/>
    <property type="evidence" value="ECO:0007669"/>
    <property type="project" value="UniProtKB-SubCell"/>
</dbReference>
<dbReference type="InterPro" id="IPR049449">
    <property type="entry name" value="TesB_ACOT8-like_N"/>
</dbReference>
<dbReference type="Pfam" id="PF20789">
    <property type="entry name" value="4HBT_3C"/>
    <property type="match status" value="2"/>
</dbReference>
<evidence type="ECO:0008006" key="5">
    <source>
        <dbReference type="Google" id="ProtNLM"/>
    </source>
</evidence>
<evidence type="ECO:0000313" key="3">
    <source>
        <dbReference type="EMBL" id="KAF8004981.1"/>
    </source>
</evidence>
<organism evidence="3 4">
    <name type="scientific">Metschnikowia pulcherrima</name>
    <dbReference type="NCBI Taxonomy" id="27326"/>
    <lineage>
        <taxon>Eukaryota</taxon>
        <taxon>Fungi</taxon>
        <taxon>Dikarya</taxon>
        <taxon>Ascomycota</taxon>
        <taxon>Saccharomycotina</taxon>
        <taxon>Pichiomycetes</taxon>
        <taxon>Metschnikowiaceae</taxon>
        <taxon>Metschnikowia</taxon>
    </lineage>
</organism>
<dbReference type="PANTHER" id="PTHR11066:SF34">
    <property type="entry name" value="ACYL-COENZYME A THIOESTERASE 8"/>
    <property type="match status" value="1"/>
</dbReference>
<dbReference type="EMBL" id="JACBPP010000001">
    <property type="protein sequence ID" value="KAF8004981.1"/>
    <property type="molecule type" value="Genomic_DNA"/>
</dbReference>
<evidence type="ECO:0000259" key="1">
    <source>
        <dbReference type="Pfam" id="PF13622"/>
    </source>
</evidence>
<dbReference type="SUPFAM" id="SSF54637">
    <property type="entry name" value="Thioesterase/thiol ester dehydrase-isomerase"/>
    <property type="match status" value="3"/>
</dbReference>
<protein>
    <recommendedName>
        <fullName evidence="5">Acyl-coenzyme A thioesterase 8</fullName>
    </recommendedName>
</protein>
<dbReference type="CDD" id="cd03444">
    <property type="entry name" value="Thioesterase_II_repeat1"/>
    <property type="match status" value="2"/>
</dbReference>
<keyword evidence="4" id="KW-1185">Reference proteome</keyword>
<dbReference type="InterPro" id="IPR003703">
    <property type="entry name" value="Acyl_CoA_thio"/>
</dbReference>
<name>A0A8H7GYL7_9ASCO</name>
<feature type="domain" description="Acyl-CoA thioesterase-like C-terminal" evidence="2">
    <location>
        <begin position="72"/>
        <end position="185"/>
    </location>
</feature>
<dbReference type="Proteomes" id="UP000649328">
    <property type="component" value="Unassembled WGS sequence"/>
</dbReference>
<proteinExistence type="predicted"/>
<dbReference type="CDD" id="cd03445">
    <property type="entry name" value="Thioesterase_II_repeat2"/>
    <property type="match status" value="1"/>
</dbReference>
<evidence type="ECO:0000313" key="4">
    <source>
        <dbReference type="Proteomes" id="UP000649328"/>
    </source>
</evidence>